<keyword evidence="8" id="KW-1133">Transmembrane helix</keyword>
<keyword evidence="12" id="KW-1185">Reference proteome</keyword>
<evidence type="ECO:0000256" key="5">
    <source>
        <dbReference type="ARBA" id="ARBA00022500"/>
    </source>
</evidence>
<reference evidence="11 12" key="1">
    <citation type="submission" date="2012-11" db="EMBL/GenBank/DDBJ databases">
        <title>Whole genome sequence of Acidocella aminolytica 101 = DSM 11237.</title>
        <authorList>
            <person name="Azuma Y."/>
            <person name="Higashiura N."/>
            <person name="Hirakawa H."/>
            <person name="Matsushita K."/>
        </authorList>
    </citation>
    <scope>NUCLEOTIDE SEQUENCE [LARGE SCALE GENOMIC DNA]</scope>
    <source>
        <strain evidence="12">101 / DSM 11237</strain>
    </source>
</reference>
<name>A0A0D6PF96_9PROT</name>
<keyword evidence="9 10" id="KW-0472">Membrane</keyword>
<comment type="subcellular location">
    <subcellularLocation>
        <location evidence="10">Cell inner membrane</location>
    </subcellularLocation>
    <subcellularLocation>
        <location evidence="2">Cell membrane</location>
        <topology evidence="2">Single-pass membrane protein</topology>
    </subcellularLocation>
</comment>
<dbReference type="RefSeq" id="WP_048878456.1">
    <property type="nucleotide sequence ID" value="NZ_BANC01000035.1"/>
</dbReference>
<keyword evidence="4" id="KW-1003">Cell membrane</keyword>
<dbReference type="Proteomes" id="UP000032668">
    <property type="component" value="Unassembled WGS sequence"/>
</dbReference>
<dbReference type="OrthoDB" id="9953800at2"/>
<evidence type="ECO:0000313" key="12">
    <source>
        <dbReference type="Proteomes" id="UP000032668"/>
    </source>
</evidence>
<keyword evidence="6" id="KW-0812">Transmembrane</keyword>
<organism evidence="11 12">
    <name type="scientific">Acidocella aminolytica 101 = DSM 11237</name>
    <dbReference type="NCBI Taxonomy" id="1120923"/>
    <lineage>
        <taxon>Bacteria</taxon>
        <taxon>Pseudomonadati</taxon>
        <taxon>Pseudomonadota</taxon>
        <taxon>Alphaproteobacteria</taxon>
        <taxon>Acetobacterales</taxon>
        <taxon>Acidocellaceae</taxon>
        <taxon>Acidocella</taxon>
    </lineage>
</organism>
<dbReference type="AlphaFoldDB" id="A0A0D6PF96"/>
<evidence type="ECO:0000256" key="6">
    <source>
        <dbReference type="ARBA" id="ARBA00022692"/>
    </source>
</evidence>
<comment type="caution">
    <text evidence="11">The sequence shown here is derived from an EMBL/GenBank/DDBJ whole genome shotgun (WGS) entry which is preliminary data.</text>
</comment>
<evidence type="ECO:0000313" key="11">
    <source>
        <dbReference type="EMBL" id="GAN80031.1"/>
    </source>
</evidence>
<keyword evidence="10" id="KW-0997">Cell inner membrane</keyword>
<accession>A0A0D6PF96</accession>
<dbReference type="Pfam" id="PF03748">
    <property type="entry name" value="FliL"/>
    <property type="match status" value="1"/>
</dbReference>
<dbReference type="STRING" id="1120923.SAMN02746095_02058"/>
<evidence type="ECO:0000256" key="7">
    <source>
        <dbReference type="ARBA" id="ARBA00022779"/>
    </source>
</evidence>
<dbReference type="EMBL" id="BANC01000035">
    <property type="protein sequence ID" value="GAN80031.1"/>
    <property type="molecule type" value="Genomic_DNA"/>
</dbReference>
<comment type="similarity">
    <text evidence="3 10">Belongs to the FliL family.</text>
</comment>
<keyword evidence="5 10" id="KW-0145">Chemotaxis</keyword>
<comment type="function">
    <text evidence="1 10">Controls the rotational direction of flagella during chemotaxis.</text>
</comment>
<evidence type="ECO:0000256" key="1">
    <source>
        <dbReference type="ARBA" id="ARBA00002254"/>
    </source>
</evidence>
<sequence>MKKIIVASVTGLVLLCGGVGGTIAYLKMSHHAGPHKPPPPKPILFAQLDNLVVSIPSDSNSDDGQAYVQFSIQFASTDAKAVASFTALQPIIKAKTINLLMTFTAKHLMDPSTHDALAKSCLAIANEVLAKSAAFSPPNPFTAAYITNIVEQD</sequence>
<proteinExistence type="inferred from homology"/>
<evidence type="ECO:0000256" key="3">
    <source>
        <dbReference type="ARBA" id="ARBA00008281"/>
    </source>
</evidence>
<gene>
    <name evidence="11" type="ORF">Aam_035_038</name>
</gene>
<evidence type="ECO:0000256" key="8">
    <source>
        <dbReference type="ARBA" id="ARBA00022989"/>
    </source>
</evidence>
<dbReference type="GO" id="GO:0005886">
    <property type="term" value="C:plasma membrane"/>
    <property type="evidence" value="ECO:0007669"/>
    <property type="project" value="UniProtKB-SubCell"/>
</dbReference>
<keyword evidence="7 10" id="KW-0283">Flagellar rotation</keyword>
<dbReference type="GO" id="GO:0006935">
    <property type="term" value="P:chemotaxis"/>
    <property type="evidence" value="ECO:0007669"/>
    <property type="project" value="UniProtKB-KW"/>
</dbReference>
<evidence type="ECO:0000256" key="10">
    <source>
        <dbReference type="RuleBase" id="RU364125"/>
    </source>
</evidence>
<evidence type="ECO:0000256" key="2">
    <source>
        <dbReference type="ARBA" id="ARBA00004162"/>
    </source>
</evidence>
<dbReference type="InterPro" id="IPR005503">
    <property type="entry name" value="FliL"/>
</dbReference>
<evidence type="ECO:0000256" key="4">
    <source>
        <dbReference type="ARBA" id="ARBA00022475"/>
    </source>
</evidence>
<dbReference type="GO" id="GO:0009425">
    <property type="term" value="C:bacterial-type flagellum basal body"/>
    <property type="evidence" value="ECO:0007669"/>
    <property type="project" value="InterPro"/>
</dbReference>
<dbReference type="GO" id="GO:0071973">
    <property type="term" value="P:bacterial-type flagellum-dependent cell motility"/>
    <property type="evidence" value="ECO:0007669"/>
    <property type="project" value="InterPro"/>
</dbReference>
<evidence type="ECO:0000256" key="9">
    <source>
        <dbReference type="ARBA" id="ARBA00023136"/>
    </source>
</evidence>
<protein>
    <recommendedName>
        <fullName evidence="10">Flagellar protein FliL</fullName>
    </recommendedName>
</protein>